<keyword evidence="5" id="KW-0812">Transmembrane</keyword>
<dbReference type="OrthoDB" id="8062037at2759"/>
<dbReference type="PANTHER" id="PTHR45798:SF97">
    <property type="entry name" value="ALCOHOL-SENSITIVE RING FINGER PROTEIN 1"/>
    <property type="match status" value="1"/>
</dbReference>
<keyword evidence="5" id="KW-0472">Membrane</keyword>
<dbReference type="InterPro" id="IPR013083">
    <property type="entry name" value="Znf_RING/FYVE/PHD"/>
</dbReference>
<dbReference type="GO" id="GO:0008270">
    <property type="term" value="F:zinc ion binding"/>
    <property type="evidence" value="ECO:0007669"/>
    <property type="project" value="UniProtKB-KW"/>
</dbReference>
<dbReference type="InterPro" id="IPR001841">
    <property type="entry name" value="Znf_RING"/>
</dbReference>
<evidence type="ECO:0000256" key="5">
    <source>
        <dbReference type="SAM" id="Phobius"/>
    </source>
</evidence>
<evidence type="ECO:0000256" key="2">
    <source>
        <dbReference type="ARBA" id="ARBA00022771"/>
    </source>
</evidence>
<keyword evidence="2 4" id="KW-0863">Zinc-finger</keyword>
<dbReference type="SMART" id="SM00184">
    <property type="entry name" value="RING"/>
    <property type="match status" value="1"/>
</dbReference>
<dbReference type="Proteomes" id="UP000187209">
    <property type="component" value="Unassembled WGS sequence"/>
</dbReference>
<keyword evidence="1" id="KW-0479">Metal-binding</keyword>
<evidence type="ECO:0000313" key="7">
    <source>
        <dbReference type="EMBL" id="OMJ67287.1"/>
    </source>
</evidence>
<protein>
    <recommendedName>
        <fullName evidence="6">RING-type domain-containing protein</fullName>
    </recommendedName>
</protein>
<evidence type="ECO:0000313" key="8">
    <source>
        <dbReference type="Proteomes" id="UP000187209"/>
    </source>
</evidence>
<dbReference type="SUPFAM" id="SSF57850">
    <property type="entry name" value="RING/U-box"/>
    <property type="match status" value="1"/>
</dbReference>
<dbReference type="Pfam" id="PF13639">
    <property type="entry name" value="zf-RING_2"/>
    <property type="match status" value="1"/>
</dbReference>
<keyword evidence="5" id="KW-1133">Transmembrane helix</keyword>
<evidence type="ECO:0000259" key="6">
    <source>
        <dbReference type="PROSITE" id="PS50089"/>
    </source>
</evidence>
<evidence type="ECO:0000256" key="3">
    <source>
        <dbReference type="ARBA" id="ARBA00022833"/>
    </source>
</evidence>
<dbReference type="Gene3D" id="3.30.40.10">
    <property type="entry name" value="Zinc/RING finger domain, C3HC4 (zinc finger)"/>
    <property type="match status" value="1"/>
</dbReference>
<proteinExistence type="predicted"/>
<dbReference type="PANTHER" id="PTHR45798">
    <property type="entry name" value="RING-H2 FINGER PROTEIN ATL61-RELATED-RELATED"/>
    <property type="match status" value="1"/>
</dbReference>
<evidence type="ECO:0000256" key="4">
    <source>
        <dbReference type="PROSITE-ProRule" id="PRU00175"/>
    </source>
</evidence>
<dbReference type="PROSITE" id="PS50089">
    <property type="entry name" value="ZF_RING_2"/>
    <property type="match status" value="1"/>
</dbReference>
<feature type="transmembrane region" description="Helical" evidence="5">
    <location>
        <begin position="404"/>
        <end position="427"/>
    </location>
</feature>
<accession>A0A1R2ARZ8</accession>
<sequence length="517" mass="59820">MLIFILIHLCLARFYIHSPSEISSISFNIGYANFGNPGLYSIYGRIQAIPTPKCELTLPLYTNSIPLLTIPNTCDYSELAYNCYLAGAEMVLFTYNSSVIDFRVNTKNYTLNNPNIVVLLIPENIGKVFTNYSNVWVSYANDPILSLDPVYSLFISGNHESDYLITSDLMLVNNIFNINSMNFTVNFIYQKPSDIENPKDNCLVYESQEYCLQNNTYTSGSEILKNVILIINFYNYMQKFPSFLNTFFYYIEDYYLNCMFNYSLSCNLDIMRKYINDDVNIFDIKILTTARVLENGQLPYTYYLVNDIKYSTWGYGKKIYCLSSLLPLDNCGVCGYTCPYQFISSPYCYSYCNTSSCGYNKLSCLAQNSGCYYFMLNDNNCNPECKNESDCKSKDSSTQIHLKVFEIVLICLVPLAIIACIISICYVKRKYYKKTEFKFISQKTELIRKSYNDDLKIFGEKICIIDFKKFINNEDVVITPCKHGFHPGCLKEWLEISEDVQIFCPTCKRSLNNYFIR</sequence>
<keyword evidence="3" id="KW-0862">Zinc</keyword>
<feature type="domain" description="RING-type" evidence="6">
    <location>
        <begin position="463"/>
        <end position="508"/>
    </location>
</feature>
<reference evidence="7 8" key="1">
    <citation type="submission" date="2016-11" db="EMBL/GenBank/DDBJ databases">
        <title>The macronuclear genome of Stentor coeruleus: a giant cell with tiny introns.</title>
        <authorList>
            <person name="Slabodnick M."/>
            <person name="Ruby J.G."/>
            <person name="Reiff S.B."/>
            <person name="Swart E.C."/>
            <person name="Gosai S."/>
            <person name="Prabakaran S."/>
            <person name="Witkowska E."/>
            <person name="Larue G.E."/>
            <person name="Fisher S."/>
            <person name="Freeman R.M."/>
            <person name="Gunawardena J."/>
            <person name="Chu W."/>
            <person name="Stover N.A."/>
            <person name="Gregory B.D."/>
            <person name="Nowacki M."/>
            <person name="Derisi J."/>
            <person name="Roy S.W."/>
            <person name="Marshall W.F."/>
            <person name="Sood P."/>
        </authorList>
    </citation>
    <scope>NUCLEOTIDE SEQUENCE [LARGE SCALE GENOMIC DNA]</scope>
    <source>
        <strain evidence="7">WM001</strain>
    </source>
</reference>
<keyword evidence="8" id="KW-1185">Reference proteome</keyword>
<name>A0A1R2ARZ8_9CILI</name>
<dbReference type="EMBL" id="MPUH01001528">
    <property type="protein sequence ID" value="OMJ67287.1"/>
    <property type="molecule type" value="Genomic_DNA"/>
</dbReference>
<gene>
    <name evidence="7" type="ORF">SteCoe_35592</name>
</gene>
<dbReference type="InterPro" id="IPR052788">
    <property type="entry name" value="RING-type_E3_ligase_ATL"/>
</dbReference>
<organism evidence="7 8">
    <name type="scientific">Stentor coeruleus</name>
    <dbReference type="NCBI Taxonomy" id="5963"/>
    <lineage>
        <taxon>Eukaryota</taxon>
        <taxon>Sar</taxon>
        <taxon>Alveolata</taxon>
        <taxon>Ciliophora</taxon>
        <taxon>Postciliodesmatophora</taxon>
        <taxon>Heterotrichea</taxon>
        <taxon>Heterotrichida</taxon>
        <taxon>Stentoridae</taxon>
        <taxon>Stentor</taxon>
    </lineage>
</organism>
<dbReference type="AlphaFoldDB" id="A0A1R2ARZ8"/>
<evidence type="ECO:0000256" key="1">
    <source>
        <dbReference type="ARBA" id="ARBA00022723"/>
    </source>
</evidence>
<comment type="caution">
    <text evidence="7">The sequence shown here is derived from an EMBL/GenBank/DDBJ whole genome shotgun (WGS) entry which is preliminary data.</text>
</comment>